<dbReference type="PANTHER" id="PTHR43138:SF1">
    <property type="entry name" value="N-ACETYLTRANSFERASE ACA1"/>
    <property type="match status" value="1"/>
</dbReference>
<dbReference type="Gene3D" id="3.40.630.30">
    <property type="match status" value="1"/>
</dbReference>
<proteinExistence type="predicted"/>
<evidence type="ECO:0000313" key="4">
    <source>
        <dbReference type="Proteomes" id="UP000249324"/>
    </source>
</evidence>
<dbReference type="STRING" id="1111738.GCA_000427905_02714"/>
<reference evidence="2" key="1">
    <citation type="submission" date="2018-05" db="EMBL/GenBank/DDBJ databases">
        <authorList>
            <person name="Moura L."/>
            <person name="Setubal J.C."/>
        </authorList>
    </citation>
    <scope>NUCLEOTIDE SEQUENCE</scope>
    <source>
        <strain evidence="2">ZC4RG45</strain>
    </source>
</reference>
<dbReference type="CDD" id="cd04301">
    <property type="entry name" value="NAT_SF"/>
    <property type="match status" value="1"/>
</dbReference>
<dbReference type="InterPro" id="IPR052742">
    <property type="entry name" value="Mito_N-acetyltransferase"/>
</dbReference>
<dbReference type="Pfam" id="PF00583">
    <property type="entry name" value="Acetyltransf_1"/>
    <property type="match status" value="1"/>
</dbReference>
<dbReference type="AlphaFoldDB" id="A0A2W4JME0"/>
<dbReference type="SUPFAM" id="SSF55729">
    <property type="entry name" value="Acyl-CoA N-acyltransferases (Nat)"/>
    <property type="match status" value="1"/>
</dbReference>
<reference evidence="2 4" key="3">
    <citation type="journal article" date="2021" name="BMC Genomics">
        <title>Genome-resolved metagenome and metatranscriptome analyses of thermophilic composting reveal key bacterial players and their metabolic interactions.</title>
        <authorList>
            <person name="Braga L.P.P."/>
            <person name="Pereira R.V."/>
            <person name="Martins L.F."/>
            <person name="Moura L.M.S."/>
            <person name="Sanchez F.B."/>
            <person name="Patane J.S.L."/>
            <person name="da Silva A.M."/>
            <person name="Setubal J.C."/>
        </authorList>
    </citation>
    <scope>NUCLEOTIDE SEQUENCE [LARGE SCALE GENOMIC DNA]</scope>
    <source>
        <strain evidence="2">ZC4RG45</strain>
    </source>
</reference>
<reference evidence="2" key="4">
    <citation type="submission" date="2023-08" db="EMBL/GenBank/DDBJ databases">
        <authorList>
            <person name="Guima S.E.S."/>
            <person name="Martins L.F."/>
            <person name="Silva A.M."/>
            <person name="Setubal J.C."/>
        </authorList>
    </citation>
    <scope>NUCLEOTIDE SEQUENCE</scope>
    <source>
        <strain evidence="2">ZC4RG45</strain>
    </source>
</reference>
<dbReference type="EMBL" id="QGUI02000029">
    <property type="protein sequence ID" value="MFO7191429.1"/>
    <property type="molecule type" value="Genomic_DNA"/>
</dbReference>
<evidence type="ECO:0000259" key="1">
    <source>
        <dbReference type="PROSITE" id="PS51186"/>
    </source>
</evidence>
<gene>
    <name evidence="2" type="ORF">DIU77_004215</name>
    <name evidence="3" type="ORF">DIU77_05855</name>
</gene>
<accession>A0A2W4JME0</accession>
<dbReference type="InterPro" id="IPR000182">
    <property type="entry name" value="GNAT_dom"/>
</dbReference>
<dbReference type="EMBL" id="QGUI01000164">
    <property type="protein sequence ID" value="PZM99418.1"/>
    <property type="molecule type" value="Genomic_DNA"/>
</dbReference>
<dbReference type="PANTHER" id="PTHR43138">
    <property type="entry name" value="ACETYLTRANSFERASE, GNAT FAMILY"/>
    <property type="match status" value="1"/>
</dbReference>
<comment type="caution">
    <text evidence="3">The sequence shown here is derived from an EMBL/GenBank/DDBJ whole genome shotgun (WGS) entry which is preliminary data.</text>
</comment>
<dbReference type="Proteomes" id="UP000249324">
    <property type="component" value="Unassembled WGS sequence"/>
</dbReference>
<reference evidence="3" key="2">
    <citation type="submission" date="2018-05" db="EMBL/GenBank/DDBJ databases">
        <authorList>
            <person name="Lanie J.A."/>
            <person name="Ng W.-L."/>
            <person name="Kazmierczak K.M."/>
            <person name="Andrzejewski T.M."/>
            <person name="Davidsen T.M."/>
            <person name="Wayne K.J."/>
            <person name="Tettelin H."/>
            <person name="Glass J.I."/>
            <person name="Rusch D."/>
            <person name="Podicherti R."/>
            <person name="Tsui H.-C.T."/>
            <person name="Winkler M.E."/>
        </authorList>
    </citation>
    <scope>NUCLEOTIDE SEQUENCE</scope>
    <source>
        <strain evidence="3">ZC4RG45</strain>
    </source>
</reference>
<evidence type="ECO:0000313" key="3">
    <source>
        <dbReference type="EMBL" id="PZM99418.1"/>
    </source>
</evidence>
<evidence type="ECO:0000313" key="2">
    <source>
        <dbReference type="EMBL" id="MFO7191429.1"/>
    </source>
</evidence>
<organism evidence="3">
    <name type="scientific">Thermocrispum agreste</name>
    <dbReference type="NCBI Taxonomy" id="37925"/>
    <lineage>
        <taxon>Bacteria</taxon>
        <taxon>Bacillati</taxon>
        <taxon>Actinomycetota</taxon>
        <taxon>Actinomycetes</taxon>
        <taxon>Pseudonocardiales</taxon>
        <taxon>Pseudonocardiaceae</taxon>
        <taxon>Thermocrispum</taxon>
    </lineage>
</organism>
<sequence length="167" mass="18771">MQIRQAEPEDWDSIWPFFQRIVAEQETYTYDPAIDKDSAERLWMQLEPPAHTVVAVDDTDPDQRIVGSATMYPNRPGPGSHIASASFMVDPDRHGKGIGRALGEYMIDWANRSGYRGIQFNAVVETNAPAVHLWQSLGFRIIGTVPGAFRSRKHGYVGLHVMFREAG</sequence>
<keyword evidence="3" id="KW-0808">Transferase</keyword>
<dbReference type="PROSITE" id="PS51186">
    <property type="entry name" value="GNAT"/>
    <property type="match status" value="1"/>
</dbReference>
<dbReference type="GO" id="GO:0016747">
    <property type="term" value="F:acyltransferase activity, transferring groups other than amino-acyl groups"/>
    <property type="evidence" value="ECO:0007669"/>
    <property type="project" value="InterPro"/>
</dbReference>
<feature type="domain" description="N-acetyltransferase" evidence="1">
    <location>
        <begin position="1"/>
        <end position="162"/>
    </location>
</feature>
<dbReference type="InterPro" id="IPR016181">
    <property type="entry name" value="Acyl_CoA_acyltransferase"/>
</dbReference>
<name>A0A2W4JME0_9PSEU</name>
<protein>
    <submittedName>
        <fullName evidence="3">GNAT family N-acetyltransferase</fullName>
    </submittedName>
</protein>